<dbReference type="CDD" id="cd06905">
    <property type="entry name" value="M14-like"/>
    <property type="match status" value="1"/>
</dbReference>
<evidence type="ECO:0000256" key="2">
    <source>
        <dbReference type="ARBA" id="ARBA00005988"/>
    </source>
</evidence>
<reference evidence="12" key="1">
    <citation type="journal article" date="2019" name="Int. J. Syst. Evol. Microbiol.">
        <title>The Global Catalogue of Microorganisms (GCM) 10K type strain sequencing project: providing services to taxonomists for standard genome sequencing and annotation.</title>
        <authorList>
            <consortium name="The Broad Institute Genomics Platform"/>
            <consortium name="The Broad Institute Genome Sequencing Center for Infectious Disease"/>
            <person name="Wu L."/>
            <person name="Ma J."/>
        </authorList>
    </citation>
    <scope>NUCLEOTIDE SEQUENCE [LARGE SCALE GENOMIC DNA]</scope>
    <source>
        <strain evidence="12">KCTC 52416</strain>
    </source>
</reference>
<dbReference type="RefSeq" id="WP_379022160.1">
    <property type="nucleotide sequence ID" value="NZ_JBHRTA010000030.1"/>
</dbReference>
<keyword evidence="12" id="KW-1185">Reference proteome</keyword>
<evidence type="ECO:0000256" key="5">
    <source>
        <dbReference type="ARBA" id="ARBA00022833"/>
    </source>
</evidence>
<dbReference type="Gene3D" id="3.40.630.10">
    <property type="entry name" value="Zn peptidases"/>
    <property type="match status" value="1"/>
</dbReference>
<organism evidence="11 12">
    <name type="scientific">Parapedobacter deserti</name>
    <dbReference type="NCBI Taxonomy" id="1912957"/>
    <lineage>
        <taxon>Bacteria</taxon>
        <taxon>Pseudomonadati</taxon>
        <taxon>Bacteroidota</taxon>
        <taxon>Sphingobacteriia</taxon>
        <taxon>Sphingobacteriales</taxon>
        <taxon>Sphingobacteriaceae</taxon>
        <taxon>Parapedobacter</taxon>
    </lineage>
</organism>
<evidence type="ECO:0000256" key="6">
    <source>
        <dbReference type="ARBA" id="ARBA00023049"/>
    </source>
</evidence>
<feature type="domain" description="Peptidase M14" evidence="10">
    <location>
        <begin position="22"/>
        <end position="378"/>
    </location>
</feature>
<sequence length="560" mass="60688">MKRCLLSSFIALLIGGSLHAQGDYSDGRRLAQRINALAKSHPQYVKTRSLVKTLGGADIWLITIGTGQTEQKPAIAVVGGVEGKHLLGVELAIGFAEKLLASAQTDSIRRLLDEQTFYVFPNMSPDATEQYFAAVQYERNGNARQTDDDRDGKIAEDGYDDLDGDGKITFIRVEDATGTHILNPDEPRSLIPADLAKGQVGRFLVFPEGIDNDKDGTFNEDGEEGVHFNKNATYNYRNFLPGAGEHAVSEAENRAMFDFLYDAFNVYAVVAFGPYNNLSSPEQAGRGDGAGPPQQGRRPGGRKITSWSSQDAKANAFVSEQYRKITGTTDAPKATAGEGNFAEWAYYHYGRFSFSTPGWWVPRVKADSASRGRNLDNASNGSNDPVAAYLKWAESEGISNTFAEWKPIEHPDFPGKRVEVGGIHPFVLNNPPHTLVDDIASKHTAFVVALAGMAPKLDVVDLKTEKLDNNLTRISLKVLNSGLLPSLTQVGERSYFLKQITVNVKTTGSQNVVSGRKIQTLGAVAGGQAVELSWLVQGSGKLSIEAGSVSTGKKTVEVTL</sequence>
<keyword evidence="3" id="KW-0645">Protease</keyword>
<name>A0ABV7JM92_9SPHI</name>
<protein>
    <submittedName>
        <fullName evidence="11">M14 family metallopeptidase</fullName>
    </submittedName>
</protein>
<evidence type="ECO:0000256" key="8">
    <source>
        <dbReference type="SAM" id="MobiDB-lite"/>
    </source>
</evidence>
<comment type="caution">
    <text evidence="11">The sequence shown here is derived from an EMBL/GenBank/DDBJ whole genome shotgun (WGS) entry which is preliminary data.</text>
</comment>
<evidence type="ECO:0000256" key="9">
    <source>
        <dbReference type="SAM" id="SignalP"/>
    </source>
</evidence>
<keyword evidence="5" id="KW-0862">Zinc</keyword>
<dbReference type="Proteomes" id="UP001595526">
    <property type="component" value="Unassembled WGS sequence"/>
</dbReference>
<feature type="chain" id="PRO_5047224296" evidence="9">
    <location>
        <begin position="21"/>
        <end position="560"/>
    </location>
</feature>
<dbReference type="SUPFAM" id="SSF53187">
    <property type="entry name" value="Zn-dependent exopeptidases"/>
    <property type="match status" value="1"/>
</dbReference>
<dbReference type="EMBL" id="JBHRTA010000030">
    <property type="protein sequence ID" value="MFC3197966.1"/>
    <property type="molecule type" value="Genomic_DNA"/>
</dbReference>
<evidence type="ECO:0000259" key="10">
    <source>
        <dbReference type="PROSITE" id="PS52035"/>
    </source>
</evidence>
<evidence type="ECO:0000313" key="11">
    <source>
        <dbReference type="EMBL" id="MFC3197966.1"/>
    </source>
</evidence>
<dbReference type="PANTHER" id="PTHR11705">
    <property type="entry name" value="PROTEASE FAMILY M14 CARBOXYPEPTIDASE A,B"/>
    <property type="match status" value="1"/>
</dbReference>
<evidence type="ECO:0000256" key="1">
    <source>
        <dbReference type="ARBA" id="ARBA00001947"/>
    </source>
</evidence>
<dbReference type="SMART" id="SM00631">
    <property type="entry name" value="Zn_pept"/>
    <property type="match status" value="1"/>
</dbReference>
<evidence type="ECO:0000313" key="12">
    <source>
        <dbReference type="Proteomes" id="UP001595526"/>
    </source>
</evidence>
<dbReference type="PANTHER" id="PTHR11705:SF143">
    <property type="entry name" value="SLL0236 PROTEIN"/>
    <property type="match status" value="1"/>
</dbReference>
<proteinExistence type="inferred from homology"/>
<feature type="signal peptide" evidence="9">
    <location>
        <begin position="1"/>
        <end position="20"/>
    </location>
</feature>
<comment type="cofactor">
    <cofactor evidence="1">
        <name>Zn(2+)</name>
        <dbReference type="ChEBI" id="CHEBI:29105"/>
    </cofactor>
</comment>
<gene>
    <name evidence="11" type="ORF">ACFOET_10105</name>
</gene>
<dbReference type="InterPro" id="IPR000834">
    <property type="entry name" value="Peptidase_M14"/>
</dbReference>
<dbReference type="Pfam" id="PF00246">
    <property type="entry name" value="Peptidase_M14"/>
    <property type="match status" value="1"/>
</dbReference>
<feature type="region of interest" description="Disordered" evidence="8">
    <location>
        <begin position="281"/>
        <end position="309"/>
    </location>
</feature>
<evidence type="ECO:0000256" key="4">
    <source>
        <dbReference type="ARBA" id="ARBA00022801"/>
    </source>
</evidence>
<comment type="similarity">
    <text evidence="2 7">Belongs to the peptidase M14 family.</text>
</comment>
<accession>A0ABV7JM92</accession>
<keyword evidence="6" id="KW-0482">Metalloprotease</keyword>
<keyword evidence="4" id="KW-0378">Hydrolase</keyword>
<evidence type="ECO:0000256" key="3">
    <source>
        <dbReference type="ARBA" id="ARBA00022670"/>
    </source>
</evidence>
<evidence type="ECO:0000256" key="7">
    <source>
        <dbReference type="PROSITE-ProRule" id="PRU01379"/>
    </source>
</evidence>
<comment type="caution">
    <text evidence="7">Lacks conserved residue(s) required for the propagation of feature annotation.</text>
</comment>
<keyword evidence="9" id="KW-0732">Signal</keyword>
<dbReference type="PROSITE" id="PS52035">
    <property type="entry name" value="PEPTIDASE_M14"/>
    <property type="match status" value="1"/>
</dbReference>